<reference evidence="2 3" key="1">
    <citation type="submission" date="2018-02" db="EMBL/GenBank/DDBJ databases">
        <title>Genome sequence of the basidiomycete white-rot fungus Phlebia centrifuga.</title>
        <authorList>
            <person name="Granchi Z."/>
            <person name="Peng M."/>
            <person name="de Vries R.P."/>
            <person name="Hilden K."/>
            <person name="Makela M.R."/>
            <person name="Grigoriev I."/>
            <person name="Riley R."/>
        </authorList>
    </citation>
    <scope>NUCLEOTIDE SEQUENCE [LARGE SCALE GENOMIC DNA]</scope>
    <source>
        <strain evidence="2 3">FBCC195</strain>
    </source>
</reference>
<evidence type="ECO:0000313" key="2">
    <source>
        <dbReference type="EMBL" id="PSR74770.1"/>
    </source>
</evidence>
<dbReference type="Proteomes" id="UP000186601">
    <property type="component" value="Unassembled WGS sequence"/>
</dbReference>
<sequence>MPVTVSVQTPEKTSYDYTGLAPSPSSLTEFPSTPSDTSATRNPITGLRRHAFYPVNISMPKRGIPELFQVHTMADLHEQLECARLNLDTAESTIQAMVAIARERSARILRLERALMEQVSWRESYVHNREPALYRAKRPRSPRQCSPSPPQLPENEDLQSPLTHKRPRFRMRTISCDSLPYSIRREVPIESDE</sequence>
<feature type="region of interest" description="Disordered" evidence="1">
    <location>
        <begin position="1"/>
        <end position="42"/>
    </location>
</feature>
<dbReference type="AlphaFoldDB" id="A0A2R6NQE9"/>
<keyword evidence="3" id="KW-1185">Reference proteome</keyword>
<feature type="compositionally biased region" description="Polar residues" evidence="1">
    <location>
        <begin position="1"/>
        <end position="16"/>
    </location>
</feature>
<protein>
    <submittedName>
        <fullName evidence="2">Uncharacterized protein</fullName>
    </submittedName>
</protein>
<feature type="compositionally biased region" description="Polar residues" evidence="1">
    <location>
        <begin position="23"/>
        <end position="42"/>
    </location>
</feature>
<evidence type="ECO:0000313" key="3">
    <source>
        <dbReference type="Proteomes" id="UP000186601"/>
    </source>
</evidence>
<proteinExistence type="predicted"/>
<organism evidence="2 3">
    <name type="scientific">Hermanssonia centrifuga</name>
    <dbReference type="NCBI Taxonomy" id="98765"/>
    <lineage>
        <taxon>Eukaryota</taxon>
        <taxon>Fungi</taxon>
        <taxon>Dikarya</taxon>
        <taxon>Basidiomycota</taxon>
        <taxon>Agaricomycotina</taxon>
        <taxon>Agaricomycetes</taxon>
        <taxon>Polyporales</taxon>
        <taxon>Meruliaceae</taxon>
        <taxon>Hermanssonia</taxon>
    </lineage>
</organism>
<dbReference type="EMBL" id="MLYV02000957">
    <property type="protein sequence ID" value="PSR74770.1"/>
    <property type="molecule type" value="Genomic_DNA"/>
</dbReference>
<gene>
    <name evidence="2" type="ORF">PHLCEN_2v9567</name>
</gene>
<evidence type="ECO:0000256" key="1">
    <source>
        <dbReference type="SAM" id="MobiDB-lite"/>
    </source>
</evidence>
<feature type="region of interest" description="Disordered" evidence="1">
    <location>
        <begin position="132"/>
        <end position="169"/>
    </location>
</feature>
<name>A0A2R6NQE9_9APHY</name>
<accession>A0A2R6NQE9</accession>
<comment type="caution">
    <text evidence="2">The sequence shown here is derived from an EMBL/GenBank/DDBJ whole genome shotgun (WGS) entry which is preliminary data.</text>
</comment>